<accession>A0ABQ6PJS7</accession>
<comment type="caution">
    <text evidence="1">The sequence shown here is derived from an EMBL/GenBank/DDBJ whole genome shotgun (WGS) entry which is preliminary data.</text>
</comment>
<proteinExistence type="predicted"/>
<protein>
    <recommendedName>
        <fullName evidence="3">KTSC domain-containing protein</fullName>
    </recommendedName>
</protein>
<dbReference type="EMBL" id="BTPD01000001">
    <property type="protein sequence ID" value="GMQ27465.1"/>
    <property type="molecule type" value="Genomic_DNA"/>
</dbReference>
<evidence type="ECO:0000313" key="1">
    <source>
        <dbReference type="EMBL" id="GMQ27465.1"/>
    </source>
</evidence>
<sequence length="79" mass="9328">MNKILPHSTEYISPSRTIETLTLANQKDSRLVHIYNYEGNHFRFFDSYLSLIAFFQKGIEPEISFSSEKELDRFLEGYC</sequence>
<gene>
    <name evidence="1" type="ORF">Aconfl_01070</name>
</gene>
<evidence type="ECO:0000313" key="2">
    <source>
        <dbReference type="Proteomes" id="UP001338309"/>
    </source>
</evidence>
<organism evidence="1 2">
    <name type="scientific">Algoriphagus confluentis</name>
    <dbReference type="NCBI Taxonomy" id="1697556"/>
    <lineage>
        <taxon>Bacteria</taxon>
        <taxon>Pseudomonadati</taxon>
        <taxon>Bacteroidota</taxon>
        <taxon>Cytophagia</taxon>
        <taxon>Cytophagales</taxon>
        <taxon>Cyclobacteriaceae</taxon>
        <taxon>Algoriphagus</taxon>
    </lineage>
</organism>
<name>A0ABQ6PJS7_9BACT</name>
<evidence type="ECO:0008006" key="3">
    <source>
        <dbReference type="Google" id="ProtNLM"/>
    </source>
</evidence>
<keyword evidence="2" id="KW-1185">Reference proteome</keyword>
<reference evidence="1 2" key="1">
    <citation type="submission" date="2023-08" db="EMBL/GenBank/DDBJ databases">
        <title>Draft genome sequence of Algoriphagus confluentis.</title>
        <authorList>
            <person name="Takatani N."/>
            <person name="Hosokawa M."/>
            <person name="Sawabe T."/>
        </authorList>
    </citation>
    <scope>NUCLEOTIDE SEQUENCE [LARGE SCALE GENOMIC DNA]</scope>
    <source>
        <strain evidence="1 2">NBRC 111222</strain>
    </source>
</reference>
<dbReference type="Proteomes" id="UP001338309">
    <property type="component" value="Unassembled WGS sequence"/>
</dbReference>